<accession>A0ABU4X9J5</accession>
<dbReference type="Proteomes" id="UP001271780">
    <property type="component" value="Unassembled WGS sequence"/>
</dbReference>
<proteinExistence type="predicted"/>
<keyword evidence="2" id="KW-1185">Reference proteome</keyword>
<reference evidence="1 2" key="1">
    <citation type="submission" date="2023-08" db="EMBL/GenBank/DDBJ databases">
        <title>Implementing the SeqCode for naming new Mesorhizobium species isolated from Vachellia karroo root nodules.</title>
        <authorList>
            <person name="Van Lill M."/>
        </authorList>
    </citation>
    <scope>NUCLEOTIDE SEQUENCE [LARGE SCALE GENOMIC DNA]</scope>
    <source>
        <strain evidence="1 2">VK23A</strain>
    </source>
</reference>
<comment type="caution">
    <text evidence="1">The sequence shown here is derived from an EMBL/GenBank/DDBJ whole genome shotgun (WGS) entry which is preliminary data.</text>
</comment>
<organism evidence="1 2">
    <name type="scientific">Mesorhizobium dulcispinae</name>
    <dbReference type="NCBI Taxonomy" id="3072316"/>
    <lineage>
        <taxon>Bacteria</taxon>
        <taxon>Pseudomonadati</taxon>
        <taxon>Pseudomonadota</taxon>
        <taxon>Alphaproteobacteria</taxon>
        <taxon>Hyphomicrobiales</taxon>
        <taxon>Phyllobacteriaceae</taxon>
        <taxon>Mesorhizobium</taxon>
    </lineage>
</organism>
<gene>
    <name evidence="1" type="ORF">RFM27_05210</name>
</gene>
<evidence type="ECO:0000313" key="1">
    <source>
        <dbReference type="EMBL" id="MDX8471463.1"/>
    </source>
</evidence>
<sequence>MMNNSAKSLLFSYLMKPQFRLKSPDRVLSEEDFDLARITVEDFRFVTREMTENLAEVPAEIRARSTILRRLLSERDLFNMGRLLPPSSELRVRARMLDFNPIHPAVLVTCGNYPWAGDRLEGVAAEFSIKGVPPLLGKAWSYRDNADVSLSEYLEGLAIAVLGTPVRRREVIKYVADKKAAHVSDRRKHTSEQAIDRAWSHMSITIESSLRERVQLNHVYLEVLATIEALRSSPSINRYIDELGKWVQSAEIVYPGAAKTVDLNLPIRPR</sequence>
<name>A0ABU4X9J5_9HYPH</name>
<dbReference type="EMBL" id="JAVIIZ010000002">
    <property type="protein sequence ID" value="MDX8471463.1"/>
    <property type="molecule type" value="Genomic_DNA"/>
</dbReference>
<dbReference type="RefSeq" id="WP_320315988.1">
    <property type="nucleotide sequence ID" value="NZ_JAVIIX010000003.1"/>
</dbReference>
<evidence type="ECO:0000313" key="2">
    <source>
        <dbReference type="Proteomes" id="UP001271780"/>
    </source>
</evidence>
<protein>
    <submittedName>
        <fullName evidence="1">Uncharacterized protein</fullName>
    </submittedName>
</protein>